<reference evidence="7" key="1">
    <citation type="submission" date="2021-04" db="EMBL/GenBank/DDBJ databases">
        <title>Dactylosporangium aurantiacum NRRL B-8018 full assembly.</title>
        <authorList>
            <person name="Hartkoorn R.C."/>
            <person name="Beaudoing E."/>
            <person name="Hot D."/>
        </authorList>
    </citation>
    <scope>NUCLEOTIDE SEQUENCE</scope>
    <source>
        <strain evidence="7">NRRL B-8018</strain>
    </source>
</reference>
<keyword evidence="8" id="KW-1185">Reference proteome</keyword>
<evidence type="ECO:0000259" key="6">
    <source>
        <dbReference type="Pfam" id="PF12804"/>
    </source>
</evidence>
<feature type="domain" description="MobA-like NTP transferase" evidence="6">
    <location>
        <begin position="45"/>
        <end position="145"/>
    </location>
</feature>
<comment type="function">
    <text evidence="5">Guanylyltransferase that catalyzes the activation of phosphoenolpyruvate (PEP) as enolpyruvoyl-2-diphospho-5'-guanosine, via the condensation of PEP with GTP. It is involved in the biosynthesis of coenzyme F420, a hydride carrier cofactor.</text>
</comment>
<dbReference type="InterPro" id="IPR002835">
    <property type="entry name" value="CofC"/>
</dbReference>
<organism evidence="7 8">
    <name type="scientific">Dactylosporangium aurantiacum</name>
    <dbReference type="NCBI Taxonomy" id="35754"/>
    <lineage>
        <taxon>Bacteria</taxon>
        <taxon>Bacillati</taxon>
        <taxon>Actinomycetota</taxon>
        <taxon>Actinomycetes</taxon>
        <taxon>Micromonosporales</taxon>
        <taxon>Micromonosporaceae</taxon>
        <taxon>Dactylosporangium</taxon>
    </lineage>
</organism>
<comment type="similarity">
    <text evidence="5">Belongs to the CofC family.</text>
</comment>
<dbReference type="SUPFAM" id="SSF53448">
    <property type="entry name" value="Nucleotide-diphospho-sugar transferases"/>
    <property type="match status" value="1"/>
</dbReference>
<evidence type="ECO:0000256" key="4">
    <source>
        <dbReference type="ARBA" id="ARBA00023134"/>
    </source>
</evidence>
<feature type="binding site" evidence="5">
    <location>
        <position position="158"/>
    </location>
    <ligand>
        <name>phosphoenolpyruvate</name>
        <dbReference type="ChEBI" id="CHEBI:58702"/>
    </ligand>
</feature>
<dbReference type="GO" id="GO:0005525">
    <property type="term" value="F:GTP binding"/>
    <property type="evidence" value="ECO:0007669"/>
    <property type="project" value="UniProtKB-KW"/>
</dbReference>
<dbReference type="InterPro" id="IPR025877">
    <property type="entry name" value="MobA-like_NTP_Trfase"/>
</dbReference>
<dbReference type="Gene3D" id="3.90.550.10">
    <property type="entry name" value="Spore Coat Polysaccharide Biosynthesis Protein SpsA, Chain A"/>
    <property type="match status" value="1"/>
</dbReference>
<comment type="pathway">
    <text evidence="5">Cofactor biosynthesis; coenzyme F420 biosynthesis.</text>
</comment>
<keyword evidence="3 5" id="KW-0547">Nucleotide-binding</keyword>
<dbReference type="PANTHER" id="PTHR40392:SF1">
    <property type="entry name" value="2-PHOSPHO-L-LACTATE GUANYLYLTRANSFERASE"/>
    <property type="match status" value="1"/>
</dbReference>
<accession>A0A9Q9IH71</accession>
<dbReference type="NCBIfam" id="TIGR03552">
    <property type="entry name" value="F420_cofC"/>
    <property type="match status" value="1"/>
</dbReference>
<proteinExistence type="inferred from homology"/>
<evidence type="ECO:0000313" key="8">
    <source>
        <dbReference type="Proteomes" id="UP001058003"/>
    </source>
</evidence>
<evidence type="ECO:0000256" key="5">
    <source>
        <dbReference type="HAMAP-Rule" id="MF_02114"/>
    </source>
</evidence>
<keyword evidence="4 5" id="KW-0342">GTP-binding</keyword>
<dbReference type="Pfam" id="PF12804">
    <property type="entry name" value="NTP_transf_3"/>
    <property type="match status" value="1"/>
</dbReference>
<comment type="catalytic activity">
    <reaction evidence="5">
        <text>phosphoenolpyruvate + GTP + H(+) = enolpyruvoyl-2-diphospho-5'-guanosine + diphosphate</text>
        <dbReference type="Rhea" id="RHEA:30519"/>
        <dbReference type="ChEBI" id="CHEBI:15378"/>
        <dbReference type="ChEBI" id="CHEBI:33019"/>
        <dbReference type="ChEBI" id="CHEBI:37565"/>
        <dbReference type="ChEBI" id="CHEBI:58702"/>
        <dbReference type="ChEBI" id="CHEBI:143701"/>
        <dbReference type="EC" id="2.7.7.105"/>
    </reaction>
</comment>
<evidence type="ECO:0000256" key="2">
    <source>
        <dbReference type="ARBA" id="ARBA00022695"/>
    </source>
</evidence>
<dbReference type="HAMAP" id="MF_02114">
    <property type="entry name" value="CofC"/>
    <property type="match status" value="1"/>
</dbReference>
<gene>
    <name evidence="7" type="primary">cofC</name>
    <name evidence="5" type="synonym">fbiD</name>
    <name evidence="7" type="ORF">Daura_07510</name>
</gene>
<dbReference type="Proteomes" id="UP001058003">
    <property type="component" value="Chromosome"/>
</dbReference>
<sequence>MLSTRVATWTAVVPVKPLGAAKTRLRGAVPDATHPGLVLAMARDTVAAVLACPAVSRVVVVCDDPQVRAGLVAAGATCLPDTPAAGLNAALAFGARAAGGAPVVALTADLPAMRPADLAVALAEAARAGRRAFVPDLEGSGTVLLAAPAGVPLDPHFGPGSAAAHLRSGALRLDGDWPSLRRDVDTAADLDAAAGLGLGSHTGEILCTLA</sequence>
<evidence type="ECO:0000256" key="3">
    <source>
        <dbReference type="ARBA" id="ARBA00022741"/>
    </source>
</evidence>
<dbReference type="KEGG" id="daur:Daura_07510"/>
<dbReference type="GO" id="GO:0043814">
    <property type="term" value="F:phospholactate guanylyltransferase activity"/>
    <property type="evidence" value="ECO:0007669"/>
    <property type="project" value="InterPro"/>
</dbReference>
<dbReference type="EC" id="2.7.7.105" evidence="5"/>
<evidence type="ECO:0000313" key="7">
    <source>
        <dbReference type="EMBL" id="UWZ56027.1"/>
    </source>
</evidence>
<dbReference type="AlphaFoldDB" id="A0A9Q9IH71"/>
<keyword evidence="2 5" id="KW-0548">Nucleotidyltransferase</keyword>
<dbReference type="RefSeq" id="WP_033357792.1">
    <property type="nucleotide sequence ID" value="NZ_CP073767.1"/>
</dbReference>
<protein>
    <recommendedName>
        <fullName evidence="5">Phosphoenolpyruvate guanylyltransferase</fullName>
        <shortName evidence="5">PEP guanylyltransferase</shortName>
        <ecNumber evidence="5">2.7.7.105</ecNumber>
    </recommendedName>
</protein>
<dbReference type="PANTHER" id="PTHR40392">
    <property type="entry name" value="2-PHOSPHO-L-LACTATE GUANYLYLTRANSFERASE"/>
    <property type="match status" value="1"/>
</dbReference>
<feature type="binding site" evidence="5">
    <location>
        <position position="142"/>
    </location>
    <ligand>
        <name>phosphoenolpyruvate</name>
        <dbReference type="ChEBI" id="CHEBI:58702"/>
    </ligand>
</feature>
<feature type="binding site" evidence="5">
    <location>
        <position position="161"/>
    </location>
    <ligand>
        <name>phosphoenolpyruvate</name>
        <dbReference type="ChEBI" id="CHEBI:58702"/>
    </ligand>
</feature>
<name>A0A9Q9IH71_9ACTN</name>
<dbReference type="OrthoDB" id="9151145at2"/>
<dbReference type="InterPro" id="IPR029044">
    <property type="entry name" value="Nucleotide-diphossugar_trans"/>
</dbReference>
<keyword evidence="1 5" id="KW-0808">Transferase</keyword>
<dbReference type="EMBL" id="CP073767">
    <property type="protein sequence ID" value="UWZ56027.1"/>
    <property type="molecule type" value="Genomic_DNA"/>
</dbReference>
<dbReference type="GO" id="GO:0052645">
    <property type="term" value="P:F420-0 metabolic process"/>
    <property type="evidence" value="ECO:0007669"/>
    <property type="project" value="UniProtKB-UniRule"/>
</dbReference>
<evidence type="ECO:0000256" key="1">
    <source>
        <dbReference type="ARBA" id="ARBA00022679"/>
    </source>
</evidence>